<accession>A0A1M5EEY3</accession>
<keyword evidence="2" id="KW-1185">Reference proteome</keyword>
<dbReference type="Proteomes" id="UP000184287">
    <property type="component" value="Unassembled WGS sequence"/>
</dbReference>
<sequence>MKKNFQKLSLKPELFDAMKASEMKNVKGGITASETKASVTVIDTACYLCTVKITPKP</sequence>
<name>A0A1M5EEY3_9SPHI</name>
<organism evidence="1 2">
    <name type="scientific">Pedobacter caeni</name>
    <dbReference type="NCBI Taxonomy" id="288992"/>
    <lineage>
        <taxon>Bacteria</taxon>
        <taxon>Pseudomonadati</taxon>
        <taxon>Bacteroidota</taxon>
        <taxon>Sphingobacteriia</taxon>
        <taxon>Sphingobacteriales</taxon>
        <taxon>Sphingobacteriaceae</taxon>
        <taxon>Pedobacter</taxon>
    </lineage>
</organism>
<dbReference type="STRING" id="288992.SAMN04488522_103620"/>
<gene>
    <name evidence="1" type="ORF">SAMN04488522_103620</name>
</gene>
<reference evidence="2" key="1">
    <citation type="submission" date="2016-11" db="EMBL/GenBank/DDBJ databases">
        <authorList>
            <person name="Varghese N."/>
            <person name="Submissions S."/>
        </authorList>
    </citation>
    <scope>NUCLEOTIDE SEQUENCE [LARGE SCALE GENOMIC DNA]</scope>
    <source>
        <strain evidence="2">DSM 16990</strain>
    </source>
</reference>
<evidence type="ECO:0000313" key="1">
    <source>
        <dbReference type="EMBL" id="SHF77694.1"/>
    </source>
</evidence>
<dbReference type="EMBL" id="FQUQ01000003">
    <property type="protein sequence ID" value="SHF77694.1"/>
    <property type="molecule type" value="Genomic_DNA"/>
</dbReference>
<evidence type="ECO:0000313" key="2">
    <source>
        <dbReference type="Proteomes" id="UP000184287"/>
    </source>
</evidence>
<dbReference type="RefSeq" id="WP_159441122.1">
    <property type="nucleotide sequence ID" value="NZ_FQUQ01000003.1"/>
</dbReference>
<protein>
    <submittedName>
        <fullName evidence="1">Uncharacterized protein</fullName>
    </submittedName>
</protein>
<proteinExistence type="predicted"/>
<dbReference type="AlphaFoldDB" id="A0A1M5EEY3"/>